<dbReference type="OrthoDB" id="9809792at2"/>
<dbReference type="InterPro" id="IPR035959">
    <property type="entry name" value="RutC-like_sf"/>
</dbReference>
<dbReference type="SUPFAM" id="SSF55298">
    <property type="entry name" value="YjgF-like"/>
    <property type="match status" value="1"/>
</dbReference>
<dbReference type="Proteomes" id="UP000193870">
    <property type="component" value="Unassembled WGS sequence"/>
</dbReference>
<dbReference type="GO" id="GO:0005829">
    <property type="term" value="C:cytosol"/>
    <property type="evidence" value="ECO:0007669"/>
    <property type="project" value="TreeGrafter"/>
</dbReference>
<protein>
    <submittedName>
        <fullName evidence="1">RutC family protein YjgH</fullName>
    </submittedName>
</protein>
<keyword evidence="2" id="KW-1185">Reference proteome</keyword>
<dbReference type="Pfam" id="PF01042">
    <property type="entry name" value="Ribonuc_L-PSP"/>
    <property type="match status" value="1"/>
</dbReference>
<dbReference type="STRING" id="315423.SAMN04488020_12115"/>
<dbReference type="Gene3D" id="3.30.1330.40">
    <property type="entry name" value="RutC-like"/>
    <property type="match status" value="1"/>
</dbReference>
<accession>A0A1Y5TVR7</accession>
<dbReference type="InterPro" id="IPR038743">
    <property type="entry name" value="YjgH-like"/>
</dbReference>
<dbReference type="InterPro" id="IPR006175">
    <property type="entry name" value="YjgF/YER057c/UK114"/>
</dbReference>
<evidence type="ECO:0000313" key="1">
    <source>
        <dbReference type="EMBL" id="SLN71372.1"/>
    </source>
</evidence>
<organism evidence="1 2">
    <name type="scientific">Palleronia marisminoris</name>
    <dbReference type="NCBI Taxonomy" id="315423"/>
    <lineage>
        <taxon>Bacteria</taxon>
        <taxon>Pseudomonadati</taxon>
        <taxon>Pseudomonadota</taxon>
        <taxon>Alphaproteobacteria</taxon>
        <taxon>Rhodobacterales</taxon>
        <taxon>Roseobacteraceae</taxon>
        <taxon>Palleronia</taxon>
    </lineage>
</organism>
<proteinExistence type="predicted"/>
<evidence type="ECO:0000313" key="2">
    <source>
        <dbReference type="Proteomes" id="UP000193870"/>
    </source>
</evidence>
<dbReference type="GO" id="GO:0019239">
    <property type="term" value="F:deaminase activity"/>
    <property type="evidence" value="ECO:0007669"/>
    <property type="project" value="TreeGrafter"/>
</dbReference>
<gene>
    <name evidence="1" type="primary">yjgH</name>
    <name evidence="1" type="ORF">PAM7066_03652</name>
</gene>
<dbReference type="EMBL" id="FWFV01000019">
    <property type="protein sequence ID" value="SLN71372.1"/>
    <property type="molecule type" value="Genomic_DNA"/>
</dbReference>
<dbReference type="PANTHER" id="PTHR11803:SF44">
    <property type="entry name" value="RUTC FAMILY PROTEIN YJGH"/>
    <property type="match status" value="1"/>
</dbReference>
<dbReference type="PANTHER" id="PTHR11803">
    <property type="entry name" value="2-IMINOBUTANOATE/2-IMINOPROPANOATE DEAMINASE RIDA"/>
    <property type="match status" value="1"/>
</dbReference>
<dbReference type="CDD" id="cd02198">
    <property type="entry name" value="YjgH_like"/>
    <property type="match status" value="1"/>
</dbReference>
<sequence length="130" mass="14127">MSKRDAIFPASRHALYEEHGYSAAVRTGELLFVSGQVGSREDGSPEPEFRKQVELAFSNLEAVLAAAGAGFDDIVDVTTFHTDPENQIGAIMEVKSGIFPQAPYPTWTAVGVNWLAGFDFEIKVIVRIPG</sequence>
<dbReference type="AlphaFoldDB" id="A0A1Y5TVR7"/>
<name>A0A1Y5TVR7_9RHOB</name>
<reference evidence="1 2" key="1">
    <citation type="submission" date="2017-03" db="EMBL/GenBank/DDBJ databases">
        <authorList>
            <person name="Afonso C.L."/>
            <person name="Miller P.J."/>
            <person name="Scott M.A."/>
            <person name="Spackman E."/>
            <person name="Goraichik I."/>
            <person name="Dimitrov K.M."/>
            <person name="Suarez D.L."/>
            <person name="Swayne D.E."/>
        </authorList>
    </citation>
    <scope>NUCLEOTIDE SEQUENCE [LARGE SCALE GENOMIC DNA]</scope>
    <source>
        <strain evidence="1 2">CECT 7066</strain>
    </source>
</reference>
<dbReference type="RefSeq" id="WP_085855597.1">
    <property type="nucleotide sequence ID" value="NZ_FOPF01000021.1"/>
</dbReference>